<dbReference type="PANTHER" id="PTHR32018">
    <property type="entry name" value="RHAMNOGALACTURONATE LYASE FAMILY PROTEIN"/>
    <property type="match status" value="1"/>
</dbReference>
<dbReference type="InterPro" id="IPR008979">
    <property type="entry name" value="Galactose-bd-like_sf"/>
</dbReference>
<proteinExistence type="predicted"/>
<sequence length="185" mass="21104">KEDKTFQATTWQIVFNLDKVEQNQTYTLRVALASTTVVELQVRVNDPKANPPLFSSGVIGKDNSIVRHGIHGLYWLFNADVPGAQLVEGKNTVFLTQPQAHTSWQEIMYDYIRLEGPPSSGLKNIANEYFEWMKRKCLMESEQHTRSEQSCSPSRPSEVQYANEDTSHSPADSDMDMEGRCLYRN</sequence>
<dbReference type="Pfam" id="PF14683">
    <property type="entry name" value="CBM-like"/>
    <property type="match status" value="1"/>
</dbReference>
<feature type="compositionally biased region" description="Polar residues" evidence="1">
    <location>
        <begin position="148"/>
        <end position="157"/>
    </location>
</feature>
<gene>
    <name evidence="3" type="ORF">IFM89_025547</name>
</gene>
<dbReference type="Proteomes" id="UP000631114">
    <property type="component" value="Unassembled WGS sequence"/>
</dbReference>
<name>A0A835LJP6_9MAGN</name>
<dbReference type="AlphaFoldDB" id="A0A835LJP6"/>
<protein>
    <recommendedName>
        <fullName evidence="2">Rhamnogalacturonan lyase domain-containing protein</fullName>
    </recommendedName>
</protein>
<organism evidence="3 4">
    <name type="scientific">Coptis chinensis</name>
    <dbReference type="NCBI Taxonomy" id="261450"/>
    <lineage>
        <taxon>Eukaryota</taxon>
        <taxon>Viridiplantae</taxon>
        <taxon>Streptophyta</taxon>
        <taxon>Embryophyta</taxon>
        <taxon>Tracheophyta</taxon>
        <taxon>Spermatophyta</taxon>
        <taxon>Magnoliopsida</taxon>
        <taxon>Ranunculales</taxon>
        <taxon>Ranunculaceae</taxon>
        <taxon>Coptidoideae</taxon>
        <taxon>Coptis</taxon>
    </lineage>
</organism>
<reference evidence="3 4" key="1">
    <citation type="submission" date="2020-10" db="EMBL/GenBank/DDBJ databases">
        <title>The Coptis chinensis genome and diversification of protoberbering-type alkaloids.</title>
        <authorList>
            <person name="Wang B."/>
            <person name="Shu S."/>
            <person name="Song C."/>
            <person name="Liu Y."/>
        </authorList>
    </citation>
    <scope>NUCLEOTIDE SEQUENCE [LARGE SCALE GENOMIC DNA]</scope>
    <source>
        <strain evidence="3">HL-2020</strain>
        <tissue evidence="3">Leaf</tissue>
    </source>
</reference>
<evidence type="ECO:0000313" key="3">
    <source>
        <dbReference type="EMBL" id="KAF9598133.1"/>
    </source>
</evidence>
<dbReference type="InterPro" id="IPR051850">
    <property type="entry name" value="Polysacch_Lyase_4"/>
</dbReference>
<dbReference type="PANTHER" id="PTHR32018:SF1">
    <property type="entry name" value="RHAMNOGALACTURONAN ENDOLYASE"/>
    <property type="match status" value="1"/>
</dbReference>
<feature type="domain" description="Rhamnogalacturonan lyase" evidence="2">
    <location>
        <begin position="7"/>
        <end position="114"/>
    </location>
</feature>
<dbReference type="CDD" id="cd10317">
    <property type="entry name" value="RGL4_C"/>
    <property type="match status" value="1"/>
</dbReference>
<accession>A0A835LJP6</accession>
<keyword evidence="4" id="KW-1185">Reference proteome</keyword>
<comment type="caution">
    <text evidence="3">The sequence shown here is derived from an EMBL/GenBank/DDBJ whole genome shotgun (WGS) entry which is preliminary data.</text>
</comment>
<evidence type="ECO:0000313" key="4">
    <source>
        <dbReference type="Proteomes" id="UP000631114"/>
    </source>
</evidence>
<dbReference type="SUPFAM" id="SSF49785">
    <property type="entry name" value="Galactose-binding domain-like"/>
    <property type="match status" value="1"/>
</dbReference>
<dbReference type="OrthoDB" id="2130367at2759"/>
<dbReference type="Gene3D" id="2.60.120.260">
    <property type="entry name" value="Galactose-binding domain-like"/>
    <property type="match status" value="1"/>
</dbReference>
<feature type="non-terminal residue" evidence="3">
    <location>
        <position position="1"/>
    </location>
</feature>
<dbReference type="InterPro" id="IPR029411">
    <property type="entry name" value="RG-lyase_III"/>
</dbReference>
<evidence type="ECO:0000259" key="2">
    <source>
        <dbReference type="Pfam" id="PF14683"/>
    </source>
</evidence>
<feature type="region of interest" description="Disordered" evidence="1">
    <location>
        <begin position="144"/>
        <end position="185"/>
    </location>
</feature>
<evidence type="ECO:0000256" key="1">
    <source>
        <dbReference type="SAM" id="MobiDB-lite"/>
    </source>
</evidence>
<dbReference type="EMBL" id="JADFTS010000007">
    <property type="protein sequence ID" value="KAF9598133.1"/>
    <property type="molecule type" value="Genomic_DNA"/>
</dbReference>